<accession>S4RV92</accession>
<dbReference type="InterPro" id="IPR004088">
    <property type="entry name" value="KH_dom_type_1"/>
</dbReference>
<protein>
    <recommendedName>
        <fullName evidence="4">K Homology domain-containing protein</fullName>
    </recommendedName>
</protein>
<dbReference type="SMART" id="SM00322">
    <property type="entry name" value="KH"/>
    <property type="match status" value="2"/>
</dbReference>
<evidence type="ECO:0000259" key="4">
    <source>
        <dbReference type="SMART" id="SM00322"/>
    </source>
</evidence>
<dbReference type="Gene3D" id="3.30.1370.10">
    <property type="entry name" value="K Homology domain, type 1"/>
    <property type="match status" value="2"/>
</dbReference>
<name>S4RV92_PETMA</name>
<evidence type="ECO:0000256" key="1">
    <source>
        <dbReference type="ARBA" id="ARBA00022737"/>
    </source>
</evidence>
<sequence>MASQGGIKPDAFAEAIQRARQIAAKLGVDPGTGPAIITSPVNPNPPGVSSLGLGALKRPLEDGVSVNRYQPESKKLASQNDIVSAQLAAIAFQHRWASARLPQMSIEYKVPDKMVGFIIGRGGENISRIQSDSGCKVQFAPDSGGQADRPCTLTGTPEAIAEAKRMLDQIVERGRIPPGPAGVDHTSHSQEMMIPADKVGLIIGKGGETIKQLQDRAGVRMLLIQDGSQPTGADKPLRIMGEPFKVQ</sequence>
<dbReference type="PROSITE" id="PS50084">
    <property type="entry name" value="KH_TYPE_1"/>
    <property type="match status" value="2"/>
</dbReference>
<proteinExistence type="predicted"/>
<dbReference type="InterPro" id="IPR004087">
    <property type="entry name" value="KH_dom"/>
</dbReference>
<reference evidence="5" key="2">
    <citation type="submission" date="2025-09" db="UniProtKB">
        <authorList>
            <consortium name="Ensembl"/>
        </authorList>
    </citation>
    <scope>IDENTIFICATION</scope>
</reference>
<dbReference type="PANTHER" id="PTHR10288">
    <property type="entry name" value="KH DOMAIN CONTAINING RNA BINDING PROTEIN"/>
    <property type="match status" value="1"/>
</dbReference>
<evidence type="ECO:0000313" key="5">
    <source>
        <dbReference type="Ensembl" id="ENSPMAP00000009132.1"/>
    </source>
</evidence>
<dbReference type="Pfam" id="PF00013">
    <property type="entry name" value="KH_1"/>
    <property type="match status" value="2"/>
</dbReference>
<dbReference type="GeneTree" id="ENSGT00940000160043"/>
<dbReference type="Ensembl" id="ENSPMAT00000009171.1">
    <property type="protein sequence ID" value="ENSPMAP00000009132.1"/>
    <property type="gene ID" value="ENSPMAG00000008286.1"/>
</dbReference>
<keyword evidence="2" id="KW-0694">RNA-binding</keyword>
<dbReference type="SUPFAM" id="SSF54791">
    <property type="entry name" value="Eukaryotic type KH-domain (KH-domain type I)"/>
    <property type="match status" value="2"/>
</dbReference>
<dbReference type="GO" id="GO:0003723">
    <property type="term" value="F:RNA binding"/>
    <property type="evidence" value="ECO:0007669"/>
    <property type="project" value="UniProtKB-UniRule"/>
</dbReference>
<dbReference type="CDD" id="cd22396">
    <property type="entry name" value="KH-I_FUBP_rpt1"/>
    <property type="match status" value="1"/>
</dbReference>
<evidence type="ECO:0000256" key="2">
    <source>
        <dbReference type="PROSITE-ProRule" id="PRU00117"/>
    </source>
</evidence>
<feature type="domain" description="K Homology" evidence="4">
    <location>
        <begin position="186"/>
        <end position="245"/>
    </location>
</feature>
<reference evidence="5" key="1">
    <citation type="submission" date="2025-08" db="UniProtKB">
        <authorList>
            <consortium name="Ensembl"/>
        </authorList>
    </citation>
    <scope>IDENTIFICATION</scope>
</reference>
<dbReference type="InterPro" id="IPR036612">
    <property type="entry name" value="KH_dom_type_1_sf"/>
</dbReference>
<keyword evidence="1" id="KW-0677">Repeat</keyword>
<evidence type="ECO:0000256" key="3">
    <source>
        <dbReference type="SAM" id="MobiDB-lite"/>
    </source>
</evidence>
<organism evidence="5">
    <name type="scientific">Petromyzon marinus</name>
    <name type="common">Sea lamprey</name>
    <dbReference type="NCBI Taxonomy" id="7757"/>
    <lineage>
        <taxon>Eukaryota</taxon>
        <taxon>Metazoa</taxon>
        <taxon>Chordata</taxon>
        <taxon>Craniata</taxon>
        <taxon>Vertebrata</taxon>
        <taxon>Cyclostomata</taxon>
        <taxon>Hyperoartia</taxon>
        <taxon>Petromyzontiformes</taxon>
        <taxon>Petromyzontidae</taxon>
        <taxon>Petromyzon</taxon>
    </lineage>
</organism>
<dbReference type="AlphaFoldDB" id="S4RV92"/>
<dbReference type="CDD" id="cd22397">
    <property type="entry name" value="KH-I_FUBP_rpt2"/>
    <property type="match status" value="1"/>
</dbReference>
<dbReference type="HOGENOM" id="CLU_1197227_0_0_1"/>
<feature type="domain" description="K Homology" evidence="4">
    <location>
        <begin position="102"/>
        <end position="172"/>
    </location>
</feature>
<feature type="region of interest" description="Disordered" evidence="3">
    <location>
        <begin position="227"/>
        <end position="247"/>
    </location>
</feature>